<sequence>MGSAAEQGPLWGAAVDDWMEVCEPWTVPLYAATLAALAPLAGRRVLDAGCGSGQALMLAADAGARVTGLDAAEPMVARARTRLPEADLRVGEIQDLPFGPASFDVAMSFNTLQYAASPAAAVDSLARVVAPGGRVAVGMWGDPARCDTETVFAQLRSLLPPRAEGPSISTPGAIEDLLEGAALTITAGAEVRCPFTFPDLATGWRGQSAVGPFRTAIATIGPDAARAAYAAALEPFRQPDGSYRQENVFRYVIAAR</sequence>
<dbReference type="GO" id="GO:0032259">
    <property type="term" value="P:methylation"/>
    <property type="evidence" value="ECO:0007669"/>
    <property type="project" value="UniProtKB-KW"/>
</dbReference>
<evidence type="ECO:0000313" key="5">
    <source>
        <dbReference type="EMBL" id="SDZ33478.1"/>
    </source>
</evidence>
<organism evidence="5 6">
    <name type="scientific">Asanoa ishikariensis</name>
    <dbReference type="NCBI Taxonomy" id="137265"/>
    <lineage>
        <taxon>Bacteria</taxon>
        <taxon>Bacillati</taxon>
        <taxon>Actinomycetota</taxon>
        <taxon>Actinomycetes</taxon>
        <taxon>Micromonosporales</taxon>
        <taxon>Micromonosporaceae</taxon>
        <taxon>Asanoa</taxon>
    </lineage>
</organism>
<evidence type="ECO:0000256" key="1">
    <source>
        <dbReference type="ARBA" id="ARBA00022603"/>
    </source>
</evidence>
<keyword evidence="1 5" id="KW-0489">Methyltransferase</keyword>
<dbReference type="PANTHER" id="PTHR43464:SF19">
    <property type="entry name" value="UBIQUINONE BIOSYNTHESIS O-METHYLTRANSFERASE, MITOCHONDRIAL"/>
    <property type="match status" value="1"/>
</dbReference>
<dbReference type="AlphaFoldDB" id="A0A1H3S7C8"/>
<proteinExistence type="predicted"/>
<dbReference type="Proteomes" id="UP000199632">
    <property type="component" value="Unassembled WGS sequence"/>
</dbReference>
<evidence type="ECO:0000259" key="4">
    <source>
        <dbReference type="Pfam" id="PF08241"/>
    </source>
</evidence>
<dbReference type="GO" id="GO:0008757">
    <property type="term" value="F:S-adenosylmethionine-dependent methyltransferase activity"/>
    <property type="evidence" value="ECO:0007669"/>
    <property type="project" value="InterPro"/>
</dbReference>
<dbReference type="InterPro" id="IPR013216">
    <property type="entry name" value="Methyltransf_11"/>
</dbReference>
<dbReference type="Gene3D" id="3.40.50.150">
    <property type="entry name" value="Vaccinia Virus protein VP39"/>
    <property type="match status" value="1"/>
</dbReference>
<dbReference type="CDD" id="cd02440">
    <property type="entry name" value="AdoMet_MTases"/>
    <property type="match status" value="1"/>
</dbReference>
<evidence type="ECO:0000256" key="2">
    <source>
        <dbReference type="ARBA" id="ARBA00022679"/>
    </source>
</evidence>
<keyword evidence="2 5" id="KW-0808">Transferase</keyword>
<evidence type="ECO:0000256" key="3">
    <source>
        <dbReference type="ARBA" id="ARBA00022691"/>
    </source>
</evidence>
<dbReference type="InterPro" id="IPR029063">
    <property type="entry name" value="SAM-dependent_MTases_sf"/>
</dbReference>
<accession>A0A1H3S7C8</accession>
<feature type="domain" description="Methyltransferase type 11" evidence="4">
    <location>
        <begin position="46"/>
        <end position="136"/>
    </location>
</feature>
<keyword evidence="3" id="KW-0949">S-adenosyl-L-methionine</keyword>
<keyword evidence="6" id="KW-1185">Reference proteome</keyword>
<reference evidence="6" key="1">
    <citation type="submission" date="2016-10" db="EMBL/GenBank/DDBJ databases">
        <authorList>
            <person name="Varghese N."/>
            <person name="Submissions S."/>
        </authorList>
    </citation>
    <scope>NUCLEOTIDE SEQUENCE [LARGE SCALE GENOMIC DNA]</scope>
    <source>
        <strain evidence="6">DSM 44718</strain>
    </source>
</reference>
<dbReference type="RefSeq" id="WP_090796315.1">
    <property type="nucleotide sequence ID" value="NZ_BOND01000020.1"/>
</dbReference>
<evidence type="ECO:0000313" key="6">
    <source>
        <dbReference type="Proteomes" id="UP000199632"/>
    </source>
</evidence>
<dbReference type="OrthoDB" id="448116at2"/>
<dbReference type="SUPFAM" id="SSF53335">
    <property type="entry name" value="S-adenosyl-L-methionine-dependent methyltransferases"/>
    <property type="match status" value="1"/>
</dbReference>
<dbReference type="Pfam" id="PF08241">
    <property type="entry name" value="Methyltransf_11"/>
    <property type="match status" value="1"/>
</dbReference>
<protein>
    <submittedName>
        <fullName evidence="5">Methyltransferase domain-containing protein</fullName>
    </submittedName>
</protein>
<dbReference type="STRING" id="137265.SAMN05421684_4614"/>
<gene>
    <name evidence="5" type="ORF">SAMN05421684_4614</name>
</gene>
<dbReference type="PANTHER" id="PTHR43464">
    <property type="entry name" value="METHYLTRANSFERASE"/>
    <property type="match status" value="1"/>
</dbReference>
<name>A0A1H3S7C8_9ACTN</name>
<dbReference type="EMBL" id="FNQB01000002">
    <property type="protein sequence ID" value="SDZ33478.1"/>
    <property type="molecule type" value="Genomic_DNA"/>
</dbReference>